<gene>
    <name evidence="13" type="ORF">DAPPUDRAFT_17589</name>
</gene>
<evidence type="ECO:0000256" key="6">
    <source>
        <dbReference type="ARBA" id="ARBA00022801"/>
    </source>
</evidence>
<feature type="domain" description="Josephin" evidence="12">
    <location>
        <begin position="1"/>
        <end position="121"/>
    </location>
</feature>
<evidence type="ECO:0000256" key="9">
    <source>
        <dbReference type="ARBA" id="ARBA00023163"/>
    </source>
</evidence>
<feature type="non-terminal residue" evidence="13">
    <location>
        <position position="1"/>
    </location>
</feature>
<dbReference type="PROSITE" id="PS50957">
    <property type="entry name" value="JOSEPHIN"/>
    <property type="match status" value="1"/>
</dbReference>
<comment type="subcellular location">
    <subcellularLocation>
        <location evidence="2">Nucleus</location>
    </subcellularLocation>
</comment>
<feature type="non-terminal residue" evidence="13">
    <location>
        <position position="121"/>
    </location>
</feature>
<reference evidence="13 14" key="1">
    <citation type="journal article" date="2011" name="Science">
        <title>The ecoresponsive genome of Daphnia pulex.</title>
        <authorList>
            <person name="Colbourne J.K."/>
            <person name="Pfrender M.E."/>
            <person name="Gilbert D."/>
            <person name="Thomas W.K."/>
            <person name="Tucker A."/>
            <person name="Oakley T.H."/>
            <person name="Tokishita S."/>
            <person name="Aerts A."/>
            <person name="Arnold G.J."/>
            <person name="Basu M.K."/>
            <person name="Bauer D.J."/>
            <person name="Caceres C.E."/>
            <person name="Carmel L."/>
            <person name="Casola C."/>
            <person name="Choi J.H."/>
            <person name="Detter J.C."/>
            <person name="Dong Q."/>
            <person name="Dusheyko S."/>
            <person name="Eads B.D."/>
            <person name="Frohlich T."/>
            <person name="Geiler-Samerotte K.A."/>
            <person name="Gerlach D."/>
            <person name="Hatcher P."/>
            <person name="Jogdeo S."/>
            <person name="Krijgsveld J."/>
            <person name="Kriventseva E.V."/>
            <person name="Kultz D."/>
            <person name="Laforsch C."/>
            <person name="Lindquist E."/>
            <person name="Lopez J."/>
            <person name="Manak J.R."/>
            <person name="Muller J."/>
            <person name="Pangilinan J."/>
            <person name="Patwardhan R.P."/>
            <person name="Pitluck S."/>
            <person name="Pritham E.J."/>
            <person name="Rechtsteiner A."/>
            <person name="Rho M."/>
            <person name="Rogozin I.B."/>
            <person name="Sakarya O."/>
            <person name="Salamov A."/>
            <person name="Schaack S."/>
            <person name="Shapiro H."/>
            <person name="Shiga Y."/>
            <person name="Skalitzky C."/>
            <person name="Smith Z."/>
            <person name="Souvorov A."/>
            <person name="Sung W."/>
            <person name="Tang Z."/>
            <person name="Tsuchiya D."/>
            <person name="Tu H."/>
            <person name="Vos H."/>
            <person name="Wang M."/>
            <person name="Wolf Y.I."/>
            <person name="Yamagata H."/>
            <person name="Yamada T."/>
            <person name="Ye Y."/>
            <person name="Shaw J.R."/>
            <person name="Andrews J."/>
            <person name="Crease T.J."/>
            <person name="Tang H."/>
            <person name="Lucas S.M."/>
            <person name="Robertson H.M."/>
            <person name="Bork P."/>
            <person name="Koonin E.V."/>
            <person name="Zdobnov E.M."/>
            <person name="Grigoriev I.V."/>
            <person name="Lynch M."/>
            <person name="Boore J.L."/>
        </authorList>
    </citation>
    <scope>NUCLEOTIDE SEQUENCE [LARGE SCALE GENOMIC DNA]</scope>
</reference>
<dbReference type="EMBL" id="GL732581">
    <property type="protein sequence ID" value="EFX74682.1"/>
    <property type="molecule type" value="Genomic_DNA"/>
</dbReference>
<dbReference type="OMA" id="MCALHAI"/>
<dbReference type="GO" id="GO:0006515">
    <property type="term" value="P:protein quality control for misfolded or incompletely synthesized proteins"/>
    <property type="evidence" value="ECO:0000318"/>
    <property type="project" value="GO_Central"/>
</dbReference>
<name>E9H0P5_DAPPU</name>
<dbReference type="AlphaFoldDB" id="E9H0P5"/>
<keyword evidence="6" id="KW-0378">Hydrolase</keyword>
<accession>E9H0P5</accession>
<evidence type="ECO:0000256" key="7">
    <source>
        <dbReference type="ARBA" id="ARBA00022807"/>
    </source>
</evidence>
<protein>
    <recommendedName>
        <fullName evidence="3">ubiquitinyl hydrolase 1</fullName>
        <ecNumber evidence="3">3.4.19.12</ecNumber>
    </recommendedName>
</protein>
<dbReference type="GO" id="GO:0004843">
    <property type="term" value="F:cysteine-type deubiquitinase activity"/>
    <property type="evidence" value="ECO:0000318"/>
    <property type="project" value="GO_Central"/>
</dbReference>
<dbReference type="OrthoDB" id="10063692at2759"/>
<dbReference type="InParanoid" id="E9H0P5"/>
<keyword evidence="14" id="KW-1185">Reference proteome</keyword>
<evidence type="ECO:0000256" key="5">
    <source>
        <dbReference type="ARBA" id="ARBA00022786"/>
    </source>
</evidence>
<dbReference type="Proteomes" id="UP000000305">
    <property type="component" value="Unassembled WGS sequence"/>
</dbReference>
<dbReference type="GO" id="GO:0016579">
    <property type="term" value="P:protein deubiquitination"/>
    <property type="evidence" value="ECO:0007669"/>
    <property type="project" value="InterPro"/>
</dbReference>
<sequence length="121" mass="13411">QMGGNMCALHAINSLLQGAYFTATVLANIGYELDSQEMALIESPSTEGHGIADDYNSWSNFDPSGNYSIQVITVALSYFQLELIPLNSSNPRAISSRQCTCNEQAFLCHKNNHWFTLRKFG</sequence>
<dbReference type="InterPro" id="IPR033865">
    <property type="entry name" value="Ataxin-3"/>
</dbReference>
<dbReference type="PANTHER" id="PTHR14159">
    <property type="entry name" value="ATAXIN-3-RELATED"/>
    <property type="match status" value="1"/>
</dbReference>
<dbReference type="STRING" id="6669.E9H0P5"/>
<comment type="caution">
    <text evidence="11">Lacks conserved residue(s) required for the propagation of feature annotation.</text>
</comment>
<evidence type="ECO:0000259" key="12">
    <source>
        <dbReference type="PROSITE" id="PS50957"/>
    </source>
</evidence>
<dbReference type="GO" id="GO:1904294">
    <property type="term" value="P:positive regulation of ERAD pathway"/>
    <property type="evidence" value="ECO:0000318"/>
    <property type="project" value="GO_Central"/>
</dbReference>
<dbReference type="HOGENOM" id="CLU_031228_3_0_1"/>
<evidence type="ECO:0000256" key="2">
    <source>
        <dbReference type="ARBA" id="ARBA00004123"/>
    </source>
</evidence>
<dbReference type="GO" id="GO:0005634">
    <property type="term" value="C:nucleus"/>
    <property type="evidence" value="ECO:0000318"/>
    <property type="project" value="GO_Central"/>
</dbReference>
<dbReference type="SMART" id="SM01246">
    <property type="entry name" value="Josephin"/>
    <property type="match status" value="1"/>
</dbReference>
<dbReference type="KEGG" id="dpx:DAPPUDRAFT_17589"/>
<organism evidence="13 14">
    <name type="scientific">Daphnia pulex</name>
    <name type="common">Water flea</name>
    <dbReference type="NCBI Taxonomy" id="6669"/>
    <lineage>
        <taxon>Eukaryota</taxon>
        <taxon>Metazoa</taxon>
        <taxon>Ecdysozoa</taxon>
        <taxon>Arthropoda</taxon>
        <taxon>Crustacea</taxon>
        <taxon>Branchiopoda</taxon>
        <taxon>Diplostraca</taxon>
        <taxon>Cladocera</taxon>
        <taxon>Anomopoda</taxon>
        <taxon>Daphniidae</taxon>
        <taxon>Daphnia</taxon>
    </lineage>
</organism>
<proteinExistence type="predicted"/>
<comment type="catalytic activity">
    <reaction evidence="1">
        <text>Thiol-dependent hydrolysis of ester, thioester, amide, peptide and isopeptide bonds formed by the C-terminal Gly of ubiquitin (a 76-residue protein attached to proteins as an intracellular targeting signal).</text>
        <dbReference type="EC" id="3.4.19.12"/>
    </reaction>
</comment>
<dbReference type="GO" id="GO:0043161">
    <property type="term" value="P:proteasome-mediated ubiquitin-dependent protein catabolic process"/>
    <property type="evidence" value="ECO:0000318"/>
    <property type="project" value="GO_Central"/>
</dbReference>
<dbReference type="Pfam" id="PF02099">
    <property type="entry name" value="Josephin"/>
    <property type="match status" value="1"/>
</dbReference>
<evidence type="ECO:0000256" key="8">
    <source>
        <dbReference type="ARBA" id="ARBA00023015"/>
    </source>
</evidence>
<evidence type="ECO:0000256" key="3">
    <source>
        <dbReference type="ARBA" id="ARBA00012759"/>
    </source>
</evidence>
<keyword evidence="9" id="KW-0804">Transcription</keyword>
<evidence type="ECO:0000313" key="14">
    <source>
        <dbReference type="Proteomes" id="UP000000305"/>
    </source>
</evidence>
<dbReference type="EC" id="3.4.19.12" evidence="3"/>
<dbReference type="InterPro" id="IPR006155">
    <property type="entry name" value="Josephin"/>
</dbReference>
<dbReference type="PANTHER" id="PTHR14159:SF0">
    <property type="entry name" value="ATAXIN-3-RELATED"/>
    <property type="match status" value="1"/>
</dbReference>
<dbReference type="PRINTS" id="PR01233">
    <property type="entry name" value="JOSEPHIN"/>
</dbReference>
<keyword evidence="4" id="KW-0645">Protease</keyword>
<evidence type="ECO:0000256" key="1">
    <source>
        <dbReference type="ARBA" id="ARBA00000707"/>
    </source>
</evidence>
<dbReference type="eggNOG" id="KOG2935">
    <property type="taxonomic scope" value="Eukaryota"/>
</dbReference>
<keyword evidence="7" id="KW-0788">Thiol protease</keyword>
<evidence type="ECO:0000256" key="10">
    <source>
        <dbReference type="ARBA" id="ARBA00023242"/>
    </source>
</evidence>
<dbReference type="PhylomeDB" id="E9H0P5"/>
<evidence type="ECO:0000256" key="11">
    <source>
        <dbReference type="PROSITE-ProRule" id="PRU00331"/>
    </source>
</evidence>
<evidence type="ECO:0000313" key="13">
    <source>
        <dbReference type="EMBL" id="EFX74682.1"/>
    </source>
</evidence>
<keyword evidence="8" id="KW-0805">Transcription regulation</keyword>
<dbReference type="Gene3D" id="3.90.70.40">
    <property type="match status" value="1"/>
</dbReference>
<keyword evidence="5" id="KW-0833">Ubl conjugation pathway</keyword>
<keyword evidence="10" id="KW-0539">Nucleus</keyword>
<dbReference type="GO" id="GO:1904262">
    <property type="term" value="P:negative regulation of TORC1 signaling"/>
    <property type="evidence" value="ECO:0000318"/>
    <property type="project" value="GO_Central"/>
</dbReference>
<evidence type="ECO:0000256" key="4">
    <source>
        <dbReference type="ARBA" id="ARBA00022670"/>
    </source>
</evidence>